<dbReference type="SUPFAM" id="SSF109854">
    <property type="entry name" value="DinB/YfiT-like putative metalloenzymes"/>
    <property type="match status" value="1"/>
</dbReference>
<reference evidence="1" key="1">
    <citation type="submission" date="2023-06" db="EMBL/GenBank/DDBJ databases">
        <title>Draft genome sequence of Nocardioides sp. SOB72.</title>
        <authorList>
            <person name="Zhang G."/>
        </authorList>
    </citation>
    <scope>NUCLEOTIDE SEQUENCE</scope>
    <source>
        <strain evidence="1">SOB72</strain>
    </source>
</reference>
<dbReference type="InterPro" id="IPR007061">
    <property type="entry name" value="MST-like"/>
</dbReference>
<protein>
    <submittedName>
        <fullName evidence="1">DinB family protein</fullName>
    </submittedName>
</protein>
<dbReference type="Gene3D" id="1.20.120.450">
    <property type="entry name" value="dinb family like domain"/>
    <property type="match status" value="1"/>
</dbReference>
<name>A0ABT8ETH4_9ACTN</name>
<organism evidence="1 2">
    <name type="scientific">Nocardioides abyssi</name>
    <dbReference type="NCBI Taxonomy" id="3058370"/>
    <lineage>
        <taxon>Bacteria</taxon>
        <taxon>Bacillati</taxon>
        <taxon>Actinomycetota</taxon>
        <taxon>Actinomycetes</taxon>
        <taxon>Propionibacteriales</taxon>
        <taxon>Nocardioidaceae</taxon>
        <taxon>Nocardioides</taxon>
    </lineage>
</organism>
<dbReference type="InterPro" id="IPR034660">
    <property type="entry name" value="DinB/YfiT-like"/>
</dbReference>
<sequence length="174" mass="19206">MEAESRRVAPVDGSELATLQGALDHQRDTLRWKCSGLTEEELRRPFPPSSMTLAGLVLHLTMVEAGWFNLSYAGGVVMPGWLPVADLDDPDWAWTHAQEFATDQLWTWFDEAVAVSDGIVADAAAGEQGLARVGADPEEPVSMRWLLIHMIEEYARHNGHADLLREAIDGRTGD</sequence>
<gene>
    <name evidence="1" type="ORF">QWY29_08930</name>
</gene>
<dbReference type="EMBL" id="JAUHJR010000002">
    <property type="protein sequence ID" value="MDN4161473.1"/>
    <property type="molecule type" value="Genomic_DNA"/>
</dbReference>
<keyword evidence="2" id="KW-1185">Reference proteome</keyword>
<comment type="caution">
    <text evidence="1">The sequence shown here is derived from an EMBL/GenBank/DDBJ whole genome shotgun (WGS) entry which is preliminary data.</text>
</comment>
<dbReference type="Pfam" id="PF04978">
    <property type="entry name" value="MST"/>
    <property type="match status" value="1"/>
</dbReference>
<dbReference type="RefSeq" id="WP_300960361.1">
    <property type="nucleotide sequence ID" value="NZ_JAUHJR010000002.1"/>
</dbReference>
<dbReference type="Proteomes" id="UP001168537">
    <property type="component" value="Unassembled WGS sequence"/>
</dbReference>
<proteinExistence type="predicted"/>
<evidence type="ECO:0000313" key="1">
    <source>
        <dbReference type="EMBL" id="MDN4161473.1"/>
    </source>
</evidence>
<evidence type="ECO:0000313" key="2">
    <source>
        <dbReference type="Proteomes" id="UP001168537"/>
    </source>
</evidence>
<accession>A0ABT8ETH4</accession>